<dbReference type="Proteomes" id="UP000175989">
    <property type="component" value="Unassembled WGS sequence"/>
</dbReference>
<evidence type="ECO:0000313" key="2">
    <source>
        <dbReference type="Proteomes" id="UP000175989"/>
    </source>
</evidence>
<dbReference type="RefSeq" id="WP_070246842.1">
    <property type="nucleotide sequence ID" value="NZ_LROM01000058.1"/>
</dbReference>
<gene>
    <name evidence="1" type="ORF">DUPY_11100</name>
</gene>
<evidence type="ECO:0000313" key="1">
    <source>
        <dbReference type="EMBL" id="OFA07713.1"/>
    </source>
</evidence>
<accession>A0A1E7X521</accession>
<evidence type="ECO:0008006" key="3">
    <source>
        <dbReference type="Google" id="ProtNLM"/>
    </source>
</evidence>
<sequence>MAISALNIGASGVSAGLTALSNSANSIANASTQGFQPAQVNFRGSAPAGGGVSISLQGQRLAAGDQPSGTDLAADITNSLVYKAQTQASLSVIKTSDETLGSLLDIKA</sequence>
<proteinExistence type="predicted"/>
<protein>
    <recommendedName>
        <fullName evidence="3">Flagellar hook protein FlgE</fullName>
    </recommendedName>
</protein>
<reference evidence="2" key="1">
    <citation type="journal article" date="2016" name="Front. Microbiol.">
        <title>Molecular Keys to the Janthinobacterium and Duganella spp. Interaction with the Plant Pathogen Fusarium graminearum.</title>
        <authorList>
            <person name="Haack F.S."/>
            <person name="Poehlein A."/>
            <person name="Kroger C."/>
            <person name="Voigt C.A."/>
            <person name="Piepenbring M."/>
            <person name="Bode H.B."/>
            <person name="Daniel R."/>
            <person name="Schafer W."/>
            <person name="Streit W.R."/>
        </authorList>
    </citation>
    <scope>NUCLEOTIDE SEQUENCE [LARGE SCALE GENOMIC DNA]</scope>
    <source>
        <strain evidence="2">T54</strain>
    </source>
</reference>
<name>A0A1E7X521_9BURK</name>
<comment type="caution">
    <text evidence="1">The sequence shown here is derived from an EMBL/GenBank/DDBJ whole genome shotgun (WGS) entry which is preliminary data.</text>
</comment>
<dbReference type="EMBL" id="LROM01000058">
    <property type="protein sequence ID" value="OFA07713.1"/>
    <property type="molecule type" value="Genomic_DNA"/>
</dbReference>
<organism evidence="1 2">
    <name type="scientific">Duganella phyllosphaerae</name>
    <dbReference type="NCBI Taxonomy" id="762836"/>
    <lineage>
        <taxon>Bacteria</taxon>
        <taxon>Pseudomonadati</taxon>
        <taxon>Pseudomonadota</taxon>
        <taxon>Betaproteobacteria</taxon>
        <taxon>Burkholderiales</taxon>
        <taxon>Oxalobacteraceae</taxon>
        <taxon>Telluria group</taxon>
        <taxon>Duganella</taxon>
    </lineage>
</organism>
<dbReference type="OrthoDB" id="5986582at2"/>
<dbReference type="PATRIC" id="fig|762836.4.peg.1160"/>
<dbReference type="AlphaFoldDB" id="A0A1E7X521"/>
<keyword evidence="2" id="KW-1185">Reference proteome</keyword>